<evidence type="ECO:0000256" key="8">
    <source>
        <dbReference type="HAMAP-Rule" id="MF_00101"/>
    </source>
</evidence>
<dbReference type="Gene3D" id="3.90.470.20">
    <property type="entry name" value="4'-phosphopantetheinyl transferase domain"/>
    <property type="match status" value="1"/>
</dbReference>
<comment type="caution">
    <text evidence="8">Lacks conserved residue(s) required for the propagation of feature annotation.</text>
</comment>
<keyword evidence="8" id="KW-0963">Cytoplasm</keyword>
<evidence type="ECO:0000256" key="7">
    <source>
        <dbReference type="ARBA" id="ARBA00023160"/>
    </source>
</evidence>
<sequence length="157" mass="16992">MSGIPIGSSTLEVDESALQGSPISESDSLKIIGHGLEIVETTYIKELVEQLGESFERRYFTVSECNAYESGDKRIQYLAGRFAAKKAILNTLGKEGGKDTSFLDIEVKRLPTGQPSVLLHGQCLEIATKFGITKWLLSISHTFSYAAASVFALGSKG</sequence>
<dbReference type="GO" id="GO:0006633">
    <property type="term" value="P:fatty acid biosynthetic process"/>
    <property type="evidence" value="ECO:0007669"/>
    <property type="project" value="UniProtKB-UniRule"/>
</dbReference>
<dbReference type="InterPro" id="IPR002582">
    <property type="entry name" value="ACPS"/>
</dbReference>
<dbReference type="InterPro" id="IPR004568">
    <property type="entry name" value="Ppantetheine-prot_Trfase_dom"/>
</dbReference>
<comment type="subcellular location">
    <subcellularLocation>
        <location evidence="8">Cytoplasm</location>
    </subcellularLocation>
</comment>
<feature type="binding site" evidence="8">
    <location>
        <position position="37"/>
    </location>
    <ligand>
        <name>Mg(2+)</name>
        <dbReference type="ChEBI" id="CHEBI:18420"/>
    </ligand>
</feature>
<evidence type="ECO:0000256" key="2">
    <source>
        <dbReference type="ARBA" id="ARBA00022679"/>
    </source>
</evidence>
<organism evidence="10">
    <name type="scientific">Symploca sp. SIO1C4</name>
    <dbReference type="NCBI Taxonomy" id="2607765"/>
    <lineage>
        <taxon>Bacteria</taxon>
        <taxon>Bacillati</taxon>
        <taxon>Cyanobacteriota</taxon>
        <taxon>Cyanophyceae</taxon>
        <taxon>Coleofasciculales</taxon>
        <taxon>Coleofasciculaceae</taxon>
        <taxon>Symploca</taxon>
    </lineage>
</organism>
<dbReference type="GO" id="GO:0005737">
    <property type="term" value="C:cytoplasm"/>
    <property type="evidence" value="ECO:0007669"/>
    <property type="project" value="UniProtKB-SubCell"/>
</dbReference>
<reference evidence="10" key="1">
    <citation type="submission" date="2019-11" db="EMBL/GenBank/DDBJ databases">
        <title>Genomic insights into an expanded diversity of filamentous marine cyanobacteria reveals the extraordinary biosynthetic potential of Moorea and Okeania.</title>
        <authorList>
            <person name="Ferreira Leao T."/>
            <person name="Wang M."/>
            <person name="Moss N."/>
            <person name="Da Silva R."/>
            <person name="Sanders J."/>
            <person name="Nurk S."/>
            <person name="Gurevich A."/>
            <person name="Humphrey G."/>
            <person name="Reher R."/>
            <person name="Zhu Q."/>
            <person name="Belda-Ferre P."/>
            <person name="Glukhov E."/>
            <person name="Rex R."/>
            <person name="Dorrestein P.C."/>
            <person name="Knight R."/>
            <person name="Pevzner P."/>
            <person name="Gerwick W.H."/>
            <person name="Gerwick L."/>
        </authorList>
    </citation>
    <scope>NUCLEOTIDE SEQUENCE</scope>
    <source>
        <strain evidence="10">SIO1C4</strain>
    </source>
</reference>
<keyword evidence="4 8" id="KW-0276">Fatty acid metabolism</keyword>
<keyword evidence="3 8" id="KW-0479">Metal-binding</keyword>
<keyword evidence="7 8" id="KW-0275">Fatty acid biosynthesis</keyword>
<feature type="domain" description="4'-phosphopantetheinyl transferase" evidence="9">
    <location>
        <begin position="35"/>
        <end position="132"/>
    </location>
</feature>
<dbReference type="InterPro" id="IPR037143">
    <property type="entry name" value="4-PPantetheinyl_Trfase_dom_sf"/>
</dbReference>
<evidence type="ECO:0000256" key="4">
    <source>
        <dbReference type="ARBA" id="ARBA00022832"/>
    </source>
</evidence>
<comment type="caution">
    <text evidence="10">The sequence shown here is derived from an EMBL/GenBank/DDBJ whole genome shotgun (WGS) entry which is preliminary data.</text>
</comment>
<dbReference type="InterPro" id="IPR008278">
    <property type="entry name" value="4-PPantetheinyl_Trfase_dom"/>
</dbReference>
<evidence type="ECO:0000313" key="10">
    <source>
        <dbReference type="EMBL" id="NER31483.1"/>
    </source>
</evidence>
<evidence type="ECO:0000256" key="1">
    <source>
        <dbReference type="ARBA" id="ARBA00022516"/>
    </source>
</evidence>
<dbReference type="EC" id="2.7.8.7" evidence="8"/>
<evidence type="ECO:0000256" key="6">
    <source>
        <dbReference type="ARBA" id="ARBA00023098"/>
    </source>
</evidence>
<protein>
    <recommendedName>
        <fullName evidence="8">Holo-[acyl-carrier-protein] synthase</fullName>
        <shortName evidence="8">Holo-ACP synthase</shortName>
        <ecNumber evidence="8">2.7.8.7</ecNumber>
    </recommendedName>
    <alternativeName>
        <fullName evidence="8">4'-phosphopantetheinyl transferase AcpS</fullName>
    </alternativeName>
</protein>
<proteinExistence type="inferred from homology"/>
<keyword evidence="2 8" id="KW-0808">Transferase</keyword>
<dbReference type="SUPFAM" id="SSF56214">
    <property type="entry name" value="4'-phosphopantetheinyl transferase"/>
    <property type="match status" value="1"/>
</dbReference>
<evidence type="ECO:0000256" key="3">
    <source>
        <dbReference type="ARBA" id="ARBA00022723"/>
    </source>
</evidence>
<dbReference type="AlphaFoldDB" id="A0A6B3NIJ3"/>
<evidence type="ECO:0000256" key="5">
    <source>
        <dbReference type="ARBA" id="ARBA00022842"/>
    </source>
</evidence>
<comment type="function">
    <text evidence="8">Transfers the 4'-phosphopantetheine moiety from coenzyme A to a Ser of acyl-carrier-protein.</text>
</comment>
<keyword evidence="1 8" id="KW-0444">Lipid biosynthesis</keyword>
<evidence type="ECO:0000259" key="9">
    <source>
        <dbReference type="Pfam" id="PF01648"/>
    </source>
</evidence>
<comment type="cofactor">
    <cofactor evidence="8">
        <name>Mg(2+)</name>
        <dbReference type="ChEBI" id="CHEBI:18420"/>
    </cofactor>
</comment>
<dbReference type="EMBL" id="JAAHFQ010000832">
    <property type="protein sequence ID" value="NER31483.1"/>
    <property type="molecule type" value="Genomic_DNA"/>
</dbReference>
<comment type="catalytic activity">
    <reaction evidence="8">
        <text>apo-[ACP] + CoA = holo-[ACP] + adenosine 3',5'-bisphosphate + H(+)</text>
        <dbReference type="Rhea" id="RHEA:12068"/>
        <dbReference type="Rhea" id="RHEA-COMP:9685"/>
        <dbReference type="Rhea" id="RHEA-COMP:9690"/>
        <dbReference type="ChEBI" id="CHEBI:15378"/>
        <dbReference type="ChEBI" id="CHEBI:29999"/>
        <dbReference type="ChEBI" id="CHEBI:57287"/>
        <dbReference type="ChEBI" id="CHEBI:58343"/>
        <dbReference type="ChEBI" id="CHEBI:64479"/>
        <dbReference type="EC" id="2.7.8.7"/>
    </reaction>
</comment>
<dbReference type="NCBIfam" id="TIGR00556">
    <property type="entry name" value="pantethn_trn"/>
    <property type="match status" value="1"/>
</dbReference>
<dbReference type="Pfam" id="PF01648">
    <property type="entry name" value="ACPS"/>
    <property type="match status" value="1"/>
</dbReference>
<gene>
    <name evidence="8 10" type="primary">acpS</name>
    <name evidence="10" type="ORF">F6J89_28670</name>
</gene>
<dbReference type="GO" id="GO:0008897">
    <property type="term" value="F:holo-[acyl-carrier-protein] synthase activity"/>
    <property type="evidence" value="ECO:0007669"/>
    <property type="project" value="UniProtKB-UniRule"/>
</dbReference>
<dbReference type="NCBIfam" id="TIGR00516">
    <property type="entry name" value="acpS"/>
    <property type="match status" value="1"/>
</dbReference>
<keyword evidence="6 8" id="KW-0443">Lipid metabolism</keyword>
<dbReference type="GO" id="GO:0000287">
    <property type="term" value="F:magnesium ion binding"/>
    <property type="evidence" value="ECO:0007669"/>
    <property type="project" value="UniProtKB-UniRule"/>
</dbReference>
<dbReference type="HAMAP" id="MF_00101">
    <property type="entry name" value="AcpS"/>
    <property type="match status" value="1"/>
</dbReference>
<name>A0A6B3NIJ3_9CYAN</name>
<accession>A0A6B3NIJ3</accession>
<keyword evidence="5 8" id="KW-0460">Magnesium</keyword>
<comment type="similarity">
    <text evidence="8">Belongs to the P-Pant transferase superfamily. AcpS family.</text>
</comment>